<evidence type="ECO:0000313" key="11">
    <source>
        <dbReference type="EMBL" id="EEZ60633.1"/>
    </source>
</evidence>
<sequence>MPQEKGSGKMPRPDQTLQGNASATEGAQRRGALIVRASIVGVVGNMLLSAMKAAIGTMTGSIAIVLDAVNNLSDALSSIITIVGTRLSEKEPDRAHPFGHGRIEYLTTIIISAIVLWAGVTSLSESVSRIIDPSPASYGKTALVIVALGVVAKIALGRYATARGRALESNSLKASGTDATMDAAISATTLVAAGVNLAFGIAVEAYLGVVISLVIVKAGIDILREALDKILGERMDSDLADRVRKTVEGVEGVRGAYDLTLNDYGPNRQMGSVHIEVDETMTARRIDALTREITTTVYRTCNVFIDAVGIYSTNVDDTSRVSSIRSRVNEIVWTHEHILEVHGFYLDDDARTISLDVVISFDEPHRASAAEAIREEIQARLPRVRDRTDLRHRLQQLSAAAQSGRPRTAPHGLAGSFATACRTASESENLPAWAETLDAMRVPRSSRCGAAWRNASIPCRSSRRRRARSYACARSSPPSARSAPSPGRRRDCNAHRASSPSPSSRAHR</sequence>
<evidence type="ECO:0000256" key="5">
    <source>
        <dbReference type="ARBA" id="ARBA00022989"/>
    </source>
</evidence>
<feature type="compositionally biased region" description="Polar residues" evidence="7">
    <location>
        <begin position="15"/>
        <end position="24"/>
    </location>
</feature>
<evidence type="ECO:0000256" key="1">
    <source>
        <dbReference type="ARBA" id="ARBA00004141"/>
    </source>
</evidence>
<evidence type="ECO:0000256" key="4">
    <source>
        <dbReference type="ARBA" id="ARBA00022692"/>
    </source>
</evidence>
<evidence type="ECO:0000256" key="3">
    <source>
        <dbReference type="ARBA" id="ARBA00022448"/>
    </source>
</evidence>
<evidence type="ECO:0000259" key="10">
    <source>
        <dbReference type="Pfam" id="PF16916"/>
    </source>
</evidence>
<dbReference type="eggNOG" id="COG0053">
    <property type="taxonomic scope" value="Bacteria"/>
</dbReference>
<dbReference type="PANTHER" id="PTHR43840">
    <property type="entry name" value="MITOCHONDRIAL METAL TRANSPORTER 1-RELATED"/>
    <property type="match status" value="1"/>
</dbReference>
<feature type="region of interest" description="Disordered" evidence="7">
    <location>
        <begin position="1"/>
        <end position="24"/>
    </location>
</feature>
<comment type="similarity">
    <text evidence="2">Belongs to the cation diffusion facilitator (CDF) transporter (TC 2.A.4) family.</text>
</comment>
<comment type="subcellular location">
    <subcellularLocation>
        <location evidence="1">Membrane</location>
        <topology evidence="1">Multi-pass membrane protein</topology>
    </subcellularLocation>
</comment>
<feature type="transmembrane region" description="Helical" evidence="8">
    <location>
        <begin position="205"/>
        <end position="223"/>
    </location>
</feature>
<dbReference type="Proteomes" id="UP000006001">
    <property type="component" value="Unassembled WGS sequence"/>
</dbReference>
<feature type="domain" description="Cation efflux protein cytoplasmic" evidence="10">
    <location>
        <begin position="236"/>
        <end position="301"/>
    </location>
</feature>
<organism evidence="11 12">
    <name type="scientific">Slackia exigua (strain ATCC 700122 / DSM 15923 / CIP 105133 / JCM 11022 / KCTC 5966 / S-7)</name>
    <dbReference type="NCBI Taxonomy" id="649764"/>
    <lineage>
        <taxon>Bacteria</taxon>
        <taxon>Bacillati</taxon>
        <taxon>Actinomycetota</taxon>
        <taxon>Coriobacteriia</taxon>
        <taxon>Eggerthellales</taxon>
        <taxon>Eggerthellaceae</taxon>
        <taxon>Slackia</taxon>
    </lineage>
</organism>
<keyword evidence="4 8" id="KW-0812">Transmembrane</keyword>
<dbReference type="SUPFAM" id="SSF161111">
    <property type="entry name" value="Cation efflux protein transmembrane domain-like"/>
    <property type="match status" value="1"/>
</dbReference>
<comment type="caution">
    <text evidence="11">The sequence shown here is derived from an EMBL/GenBank/DDBJ whole genome shotgun (WGS) entry which is preliminary data.</text>
</comment>
<dbReference type="Pfam" id="PF01545">
    <property type="entry name" value="Cation_efflux"/>
    <property type="match status" value="1"/>
</dbReference>
<evidence type="ECO:0000256" key="6">
    <source>
        <dbReference type="ARBA" id="ARBA00023136"/>
    </source>
</evidence>
<accession>D0WIN4</accession>
<feature type="compositionally biased region" description="Low complexity" evidence="7">
    <location>
        <begin position="495"/>
        <end position="508"/>
    </location>
</feature>
<gene>
    <name evidence="11" type="ORF">HMPREF0762_01709</name>
</gene>
<dbReference type="PANTHER" id="PTHR43840:SF50">
    <property type="entry name" value="MANGANESE EFFLUX SYSTEM PROTEIN MNES"/>
    <property type="match status" value="1"/>
</dbReference>
<dbReference type="Gene3D" id="3.30.70.1350">
    <property type="entry name" value="Cation efflux protein, cytoplasmic domain"/>
    <property type="match status" value="1"/>
</dbReference>
<dbReference type="InterPro" id="IPR058533">
    <property type="entry name" value="Cation_efflux_TM"/>
</dbReference>
<dbReference type="Pfam" id="PF16916">
    <property type="entry name" value="ZT_dimer"/>
    <property type="match status" value="1"/>
</dbReference>
<dbReference type="STRING" id="649764.HMPREF0762_01709"/>
<evidence type="ECO:0000256" key="8">
    <source>
        <dbReference type="SAM" id="Phobius"/>
    </source>
</evidence>
<dbReference type="HOGENOM" id="CLU_013430_3_4_11"/>
<dbReference type="GO" id="GO:0016020">
    <property type="term" value="C:membrane"/>
    <property type="evidence" value="ECO:0007669"/>
    <property type="project" value="UniProtKB-SubCell"/>
</dbReference>
<dbReference type="NCBIfam" id="TIGR01297">
    <property type="entry name" value="CDF"/>
    <property type="match status" value="1"/>
</dbReference>
<name>D0WIN4_SLAES</name>
<proteinExistence type="inferred from homology"/>
<keyword evidence="12" id="KW-1185">Reference proteome</keyword>
<dbReference type="InterPro" id="IPR027470">
    <property type="entry name" value="Cation_efflux_CTD"/>
</dbReference>
<keyword evidence="6 8" id="KW-0472">Membrane</keyword>
<evidence type="ECO:0000259" key="9">
    <source>
        <dbReference type="Pfam" id="PF01545"/>
    </source>
</evidence>
<evidence type="ECO:0000256" key="7">
    <source>
        <dbReference type="SAM" id="MobiDB-lite"/>
    </source>
</evidence>
<dbReference type="AlphaFoldDB" id="D0WIN4"/>
<protein>
    <submittedName>
        <fullName evidence="11">Cation diffusion facilitator family transporter</fullName>
    </submittedName>
</protein>
<dbReference type="InterPro" id="IPR050291">
    <property type="entry name" value="CDF_Transporter"/>
</dbReference>
<dbReference type="Gene3D" id="1.20.1510.10">
    <property type="entry name" value="Cation efflux protein transmembrane domain"/>
    <property type="match status" value="1"/>
</dbReference>
<feature type="region of interest" description="Disordered" evidence="7">
    <location>
        <begin position="468"/>
        <end position="508"/>
    </location>
</feature>
<dbReference type="SUPFAM" id="SSF160240">
    <property type="entry name" value="Cation efflux protein cytoplasmic domain-like"/>
    <property type="match status" value="1"/>
</dbReference>
<feature type="domain" description="Cation efflux protein transmembrane" evidence="9">
    <location>
        <begin position="39"/>
        <end position="231"/>
    </location>
</feature>
<feature type="transmembrane region" description="Helical" evidence="8">
    <location>
        <begin position="103"/>
        <end position="121"/>
    </location>
</feature>
<evidence type="ECO:0000313" key="12">
    <source>
        <dbReference type="Proteomes" id="UP000006001"/>
    </source>
</evidence>
<keyword evidence="3" id="KW-0813">Transport</keyword>
<feature type="compositionally biased region" description="Low complexity" evidence="7">
    <location>
        <begin position="469"/>
        <end position="486"/>
    </location>
</feature>
<dbReference type="FunFam" id="1.20.1510.10:FF:000006">
    <property type="entry name" value="Divalent cation efflux transporter"/>
    <property type="match status" value="1"/>
</dbReference>
<dbReference type="GO" id="GO:0008324">
    <property type="term" value="F:monoatomic cation transmembrane transporter activity"/>
    <property type="evidence" value="ECO:0007669"/>
    <property type="project" value="InterPro"/>
</dbReference>
<dbReference type="EMBL" id="ACUX02000017">
    <property type="protein sequence ID" value="EEZ60633.1"/>
    <property type="molecule type" value="Genomic_DNA"/>
</dbReference>
<feature type="transmembrane region" description="Helical" evidence="8">
    <location>
        <begin position="141"/>
        <end position="160"/>
    </location>
</feature>
<evidence type="ECO:0000256" key="2">
    <source>
        <dbReference type="ARBA" id="ARBA00008114"/>
    </source>
</evidence>
<dbReference type="InterPro" id="IPR002524">
    <property type="entry name" value="Cation_efflux"/>
</dbReference>
<keyword evidence="5 8" id="KW-1133">Transmembrane helix</keyword>
<dbReference type="InterPro" id="IPR036837">
    <property type="entry name" value="Cation_efflux_CTD_sf"/>
</dbReference>
<reference evidence="11" key="1">
    <citation type="submission" date="2009-10" db="EMBL/GenBank/DDBJ databases">
        <authorList>
            <person name="Weinstock G."/>
            <person name="Sodergren E."/>
            <person name="Clifton S."/>
            <person name="Fulton L."/>
            <person name="Fulton B."/>
            <person name="Courtney L."/>
            <person name="Fronick C."/>
            <person name="Harrison M."/>
            <person name="Strong C."/>
            <person name="Farmer C."/>
            <person name="Delahaunty K."/>
            <person name="Markovic C."/>
            <person name="Hall O."/>
            <person name="Minx P."/>
            <person name="Tomlinson C."/>
            <person name="Mitreva M."/>
            <person name="Nelson J."/>
            <person name="Hou S."/>
            <person name="Wollam A."/>
            <person name="Pepin K.H."/>
            <person name="Johnson M."/>
            <person name="Bhonagiri V."/>
            <person name="Nash W.E."/>
            <person name="Warren W."/>
            <person name="Chinwalla A."/>
            <person name="Mardis E.R."/>
            <person name="Wilson R.K."/>
        </authorList>
    </citation>
    <scope>NUCLEOTIDE SEQUENCE [LARGE SCALE GENOMIC DNA]</scope>
    <source>
        <strain evidence="11">ATCC 700122</strain>
    </source>
</reference>
<dbReference type="InterPro" id="IPR027469">
    <property type="entry name" value="Cation_efflux_TMD_sf"/>
</dbReference>